<dbReference type="OrthoDB" id="605164at2"/>
<accession>A0A1Q2MFY5</accession>
<gene>
    <name evidence="2" type="ORF">SMSP2_01966</name>
</gene>
<evidence type="ECO:0000313" key="3">
    <source>
        <dbReference type="Proteomes" id="UP000188181"/>
    </source>
</evidence>
<dbReference type="EMBL" id="CP019646">
    <property type="protein sequence ID" value="AQQ71590.1"/>
    <property type="molecule type" value="Genomic_DNA"/>
</dbReference>
<feature type="signal peptide" evidence="1">
    <location>
        <begin position="1"/>
        <end position="23"/>
    </location>
</feature>
<keyword evidence="3" id="KW-1185">Reference proteome</keyword>
<reference evidence="3" key="1">
    <citation type="submission" date="2017-02" db="EMBL/GenBank/DDBJ databases">
        <title>Comparative genomics and description of representatives of a novel lineage of planctomycetes thriving in anoxic sediments.</title>
        <authorList>
            <person name="Spring S."/>
            <person name="Bunk B."/>
            <person name="Sproer C."/>
        </authorList>
    </citation>
    <scope>NUCLEOTIDE SEQUENCE [LARGE SCALE GENOMIC DNA]</scope>
    <source>
        <strain evidence="3">SM-Chi-D1</strain>
    </source>
</reference>
<name>A0A1Q2MFY5_9BACT</name>
<dbReference type="Proteomes" id="UP000188181">
    <property type="component" value="Chromosome"/>
</dbReference>
<evidence type="ECO:0000256" key="1">
    <source>
        <dbReference type="SAM" id="SignalP"/>
    </source>
</evidence>
<dbReference type="AlphaFoldDB" id="A0A1Q2MFY5"/>
<evidence type="ECO:0000313" key="2">
    <source>
        <dbReference type="EMBL" id="AQQ71590.1"/>
    </source>
</evidence>
<dbReference type="KEGG" id="pbas:SMSP2_01966"/>
<proteinExistence type="predicted"/>
<feature type="chain" id="PRO_5013224648" evidence="1">
    <location>
        <begin position="24"/>
        <end position="1146"/>
    </location>
</feature>
<sequence length="1146" mass="127861" precursor="true">MTGTVKRLSMLVLLCVLCVSASAELFSDVWDMYDPPQVSQKYLYRLDNAEIYTEPDFKFFCSSTLERAEVIYKYDFSTIYGPVYVVDPYDYGAKVWATRLNIGGTAELYVSVNGIDWHLIASGEDYGPAQRHNISKIIGGAGVVYVKFVVDPVSSHINSQFCRSQEDNPDFETPNVYGFEAKVVHADNGSCQREYYLSGDVNHNCRVELGDFAGLARSWMECNDPFDPFCNPNYESSNTFSDIWDLFDAEAAYEDYRYSMTNAEIYAPPSTTYKYYCPIEPGYAEVVYKYDFEQIYGPGYVIDTKDDSAEVWCTRIAGSGSKSQLWVSPDNEVWTLAASGTDNGPGVHHDISDVVGGSNTVYVRFSMTSGPDRTSAQAALSSSSIYDYLIYKPNVYGFRANVVQSQPQSCLGGNYLDGEMNKDCRVDTEDLMLMAQQWGKCNNSSDPECGDFIESGFYKAKTMFQTTLTYSPKSAISTDAMILHGHGLSWDYIETAINSWQQNGYSVGRMFFSDSDAGSIYTSGEWDGREHTDDIETDRGGGLFSVAGTRYYMTPTDGWTDYLEDITEKSLNNAGADAILPEEPLAHLSSGYEQSFKDIWVDYYNRPWEAGSSSLSARFDTGQLKCRLYEELLKKLYTRTKDIAREKNQNIPFVIPIHSMYSNVAAGLVAPLGRTTMQDYDGYIGQIWTGPINWSLNQYNGYDQSFFSSAFALYDYFTQLSVASDRKLWLLVDPVEDDPSHTWESYEGWYKHSVAALLSMDEIDSYEIMPWPERVFEDGFAMGGGVTPGPEDFRILVLTITQVLQEIQKGGQWHIDGVNEPTQRIGAAVADTMMWQTGGYPRLQNAYGLLIPLIQKGVPISSFVMERAGEPEYLSRFDVIVLSYEHFKPRYVSMNNSLVNWVKSGGVLVVLGSYGDSIDTNSRYWWEKLGYGSALEHLIDQFGGSANQDNDWQAGEGWVLRRQVSPGSFASSSTANNVYLPLLNSALAKIGRPAMQTPGFFRIDRGPFVIAHSISNPVSIQGRMVDIFSPALEVVTDPIVTVGSSGLYRDVTSQLQSGTPAVLHATHRLMSQEYAGNVLRFTLKGPDQTPAVARVAAPYSGIESNINVTGSDNQPVSFEFSDDGDTFSIKFNNDPDGAVVEIEYPQ</sequence>
<dbReference type="RefSeq" id="WP_146683754.1">
    <property type="nucleotide sequence ID" value="NZ_CP019646.1"/>
</dbReference>
<protein>
    <submittedName>
        <fullName evidence="2">Uncharacterized protein</fullName>
    </submittedName>
</protein>
<dbReference type="STRING" id="1851148.SMSP2_01966"/>
<keyword evidence="1" id="KW-0732">Signal</keyword>
<organism evidence="2 3">
    <name type="scientific">Limihaloglobus sulfuriphilus</name>
    <dbReference type="NCBI Taxonomy" id="1851148"/>
    <lineage>
        <taxon>Bacteria</taxon>
        <taxon>Pseudomonadati</taxon>
        <taxon>Planctomycetota</taxon>
        <taxon>Phycisphaerae</taxon>
        <taxon>Sedimentisphaerales</taxon>
        <taxon>Sedimentisphaeraceae</taxon>
        <taxon>Limihaloglobus</taxon>
    </lineage>
</organism>